<evidence type="ECO:0000256" key="6">
    <source>
        <dbReference type="ARBA" id="ARBA00023235"/>
    </source>
</evidence>
<dbReference type="Proteomes" id="UP000604825">
    <property type="component" value="Unassembled WGS sequence"/>
</dbReference>
<comment type="catalytic activity">
    <reaction evidence="1">
        <text>UDP-alpha-D-glucose = UDP-alpha-D-galactose</text>
        <dbReference type="Rhea" id="RHEA:22168"/>
        <dbReference type="ChEBI" id="CHEBI:58885"/>
        <dbReference type="ChEBI" id="CHEBI:66914"/>
        <dbReference type="EC" id="5.1.3.2"/>
    </reaction>
</comment>
<evidence type="ECO:0000256" key="4">
    <source>
        <dbReference type="ARBA" id="ARBA00013189"/>
    </source>
</evidence>
<organism evidence="9 10">
    <name type="scientific">Miscanthus lutarioriparius</name>
    <dbReference type="NCBI Taxonomy" id="422564"/>
    <lineage>
        <taxon>Eukaryota</taxon>
        <taxon>Viridiplantae</taxon>
        <taxon>Streptophyta</taxon>
        <taxon>Embryophyta</taxon>
        <taxon>Tracheophyta</taxon>
        <taxon>Spermatophyta</taxon>
        <taxon>Magnoliopsida</taxon>
        <taxon>Liliopsida</taxon>
        <taxon>Poales</taxon>
        <taxon>Poaceae</taxon>
        <taxon>PACMAD clade</taxon>
        <taxon>Panicoideae</taxon>
        <taxon>Andropogonodae</taxon>
        <taxon>Andropogoneae</taxon>
        <taxon>Saccharinae</taxon>
        <taxon>Miscanthus</taxon>
    </lineage>
</organism>
<name>A0A811MKF1_9POAL</name>
<sequence length="152" mass="17175">MDNSAVVYSSNQLKLANDAMLIYWLVVMHVGCEVYNLGTGKGTSVLEMVATFEKVPGKVAYLNHSACIYVRQHMDLLFIQLIVRLADSVHKIPLMLTGQRPGDAEIVYAATAKAEKELKWKAKYGIEEMCRDLWNWASKNPYGYAGSRHYNK</sequence>
<dbReference type="SUPFAM" id="SSF51735">
    <property type="entry name" value="NAD(P)-binding Rossmann-fold domains"/>
    <property type="match status" value="1"/>
</dbReference>
<dbReference type="EC" id="5.1.3.2" evidence="4"/>
<dbReference type="InterPro" id="IPR036291">
    <property type="entry name" value="NAD(P)-bd_dom_sf"/>
</dbReference>
<evidence type="ECO:0000313" key="9">
    <source>
        <dbReference type="EMBL" id="CAD6211185.1"/>
    </source>
</evidence>
<dbReference type="GO" id="GO:0005996">
    <property type="term" value="P:monosaccharide metabolic process"/>
    <property type="evidence" value="ECO:0007669"/>
    <property type="project" value="TreeGrafter"/>
</dbReference>
<keyword evidence="7" id="KW-0472">Membrane</keyword>
<protein>
    <recommendedName>
        <fullName evidence="4">UDP-glucose 4-epimerase</fullName>
        <ecNumber evidence="4">5.1.3.2</ecNumber>
    </recommendedName>
</protein>
<evidence type="ECO:0000256" key="2">
    <source>
        <dbReference type="ARBA" id="ARBA00001911"/>
    </source>
</evidence>
<reference evidence="9" key="1">
    <citation type="submission" date="2020-10" db="EMBL/GenBank/DDBJ databases">
        <authorList>
            <person name="Han B."/>
            <person name="Lu T."/>
            <person name="Zhao Q."/>
            <person name="Huang X."/>
            <person name="Zhao Y."/>
        </authorList>
    </citation>
    <scope>NUCLEOTIDE SEQUENCE</scope>
</reference>
<evidence type="ECO:0000256" key="1">
    <source>
        <dbReference type="ARBA" id="ARBA00000083"/>
    </source>
</evidence>
<dbReference type="Pfam" id="PF16363">
    <property type="entry name" value="GDP_Man_Dehyd"/>
    <property type="match status" value="1"/>
</dbReference>
<evidence type="ECO:0000259" key="8">
    <source>
        <dbReference type="Pfam" id="PF16363"/>
    </source>
</evidence>
<comment type="pathway">
    <text evidence="3">Carbohydrate metabolism; galactose metabolism.</text>
</comment>
<gene>
    <name evidence="9" type="ORF">NCGR_LOCUS7178</name>
</gene>
<evidence type="ECO:0000256" key="7">
    <source>
        <dbReference type="SAM" id="Phobius"/>
    </source>
</evidence>
<dbReference type="GO" id="GO:0005829">
    <property type="term" value="C:cytosol"/>
    <property type="evidence" value="ECO:0007669"/>
    <property type="project" value="TreeGrafter"/>
</dbReference>
<dbReference type="Gene3D" id="3.90.25.10">
    <property type="entry name" value="UDP-galactose 4-epimerase, domain 1"/>
    <property type="match status" value="1"/>
</dbReference>
<proteinExistence type="predicted"/>
<dbReference type="EMBL" id="CAJGYO010000002">
    <property type="protein sequence ID" value="CAD6211185.1"/>
    <property type="molecule type" value="Genomic_DNA"/>
</dbReference>
<dbReference type="PANTHER" id="PTHR43725:SF47">
    <property type="entry name" value="UDP-GLUCOSE 4-EPIMERASE"/>
    <property type="match status" value="1"/>
</dbReference>
<keyword evidence="7" id="KW-0812">Transmembrane</keyword>
<dbReference type="InterPro" id="IPR016040">
    <property type="entry name" value="NAD(P)-bd_dom"/>
</dbReference>
<dbReference type="GO" id="GO:0003978">
    <property type="term" value="F:UDP-glucose 4-epimerase activity"/>
    <property type="evidence" value="ECO:0007669"/>
    <property type="project" value="UniProtKB-EC"/>
</dbReference>
<dbReference type="PANTHER" id="PTHR43725">
    <property type="entry name" value="UDP-GLUCOSE 4-EPIMERASE"/>
    <property type="match status" value="1"/>
</dbReference>
<keyword evidence="6" id="KW-0413">Isomerase</keyword>
<evidence type="ECO:0000313" key="10">
    <source>
        <dbReference type="Proteomes" id="UP000604825"/>
    </source>
</evidence>
<keyword evidence="7" id="KW-1133">Transmembrane helix</keyword>
<dbReference type="AlphaFoldDB" id="A0A811MKF1"/>
<dbReference type="OrthoDB" id="1658637at2759"/>
<evidence type="ECO:0000256" key="3">
    <source>
        <dbReference type="ARBA" id="ARBA00004947"/>
    </source>
</evidence>
<comment type="cofactor">
    <cofactor evidence="2">
        <name>NAD(+)</name>
        <dbReference type="ChEBI" id="CHEBI:57540"/>
    </cofactor>
</comment>
<feature type="transmembrane region" description="Helical" evidence="7">
    <location>
        <begin position="20"/>
        <end position="38"/>
    </location>
</feature>
<comment type="caution">
    <text evidence="9">The sequence shown here is derived from an EMBL/GenBank/DDBJ whole genome shotgun (WGS) entry which is preliminary data.</text>
</comment>
<accession>A0A811MKF1</accession>
<keyword evidence="10" id="KW-1185">Reference proteome</keyword>
<evidence type="ECO:0000256" key="5">
    <source>
        <dbReference type="ARBA" id="ARBA00023027"/>
    </source>
</evidence>
<keyword evidence="5" id="KW-0520">NAD</keyword>
<feature type="domain" description="NAD(P)-binding" evidence="8">
    <location>
        <begin position="15"/>
        <end position="132"/>
    </location>
</feature>